<sequence>MASAVEDRDAKISLAKEKLKKFQKKKTTQSSNASISHTVETSSLAGDSVNGSAGDLSLRSSPGLDMRSAVNSSDRRMSEEMGEGLPERRNGHVEGNWPANNGHHFVEISVASQNDVMSSASGDFMTSSSTALNGHNGQDVEEIQRLKRTIDDLVHQNRMLNKEVEMERNSVESKIIGEHQNLREQLTSHIQTIGILVAEKTELQAALTQADFIAKKKASEADNYAAKLSELHEKMTHHERSLNRSSLDGEAQEARFAEQSKEIDKLRETNRSLEQSMDQIRDELYECKRKLGMKDVEVKSLQDRAADLQSRLDSASSLSESTQRKSSFSDLQSEQASGEKKKLEARVHEYQTQISRLQLDMEQMVSRYQALLTQVTSAKDAKQIDPALVSQVEDLQKANQQLQNEIVDLKQEKNHLMGASSEKDDALSRSQSERAQREKVLSQQSEEIESLRSQSIKTSKNFHKPATPTTSSPPASPTRKAFFAANGK</sequence>
<feature type="compositionally biased region" description="Polar residues" evidence="1">
    <location>
        <begin position="441"/>
        <end position="459"/>
    </location>
</feature>
<feature type="compositionally biased region" description="Polar residues" evidence="1">
    <location>
        <begin position="28"/>
        <end position="51"/>
    </location>
</feature>
<feature type="compositionally biased region" description="Basic and acidic residues" evidence="1">
    <location>
        <begin position="1"/>
        <end position="17"/>
    </location>
</feature>
<dbReference type="AlphaFoldDB" id="A0A1W0WWB7"/>
<keyword evidence="3" id="KW-1185">Reference proteome</keyword>
<dbReference type="Gene3D" id="1.10.287.1490">
    <property type="match status" value="1"/>
</dbReference>
<gene>
    <name evidence="2" type="ORF">BV898_06480</name>
</gene>
<dbReference type="PANTHER" id="PTHR10881">
    <property type="entry name" value="GOLGIN SUBFAMILY A MEMBER-RELATED"/>
    <property type="match status" value="1"/>
</dbReference>
<name>A0A1W0WWB7_HYPEX</name>
<feature type="region of interest" description="Disordered" evidence="1">
    <location>
        <begin position="418"/>
        <end position="488"/>
    </location>
</feature>
<evidence type="ECO:0000313" key="2">
    <source>
        <dbReference type="EMBL" id="OQV19489.1"/>
    </source>
</evidence>
<protein>
    <submittedName>
        <fullName evidence="2">Uncharacterized protein</fullName>
    </submittedName>
</protein>
<accession>A0A1W0WWB7</accession>
<evidence type="ECO:0000313" key="3">
    <source>
        <dbReference type="Proteomes" id="UP000192578"/>
    </source>
</evidence>
<reference evidence="3" key="1">
    <citation type="submission" date="2017-01" db="EMBL/GenBank/DDBJ databases">
        <title>Comparative genomics of anhydrobiosis in the tardigrade Hypsibius dujardini.</title>
        <authorList>
            <person name="Yoshida Y."/>
            <person name="Koutsovoulos G."/>
            <person name="Laetsch D."/>
            <person name="Stevens L."/>
            <person name="Kumar S."/>
            <person name="Horikawa D."/>
            <person name="Ishino K."/>
            <person name="Komine S."/>
            <person name="Tomita M."/>
            <person name="Blaxter M."/>
            <person name="Arakawa K."/>
        </authorList>
    </citation>
    <scope>NUCLEOTIDE SEQUENCE [LARGE SCALE GENOMIC DNA]</scope>
    <source>
        <strain evidence="3">Z151</strain>
    </source>
</reference>
<feature type="compositionally biased region" description="Polar residues" evidence="1">
    <location>
        <begin position="324"/>
        <end position="336"/>
    </location>
</feature>
<dbReference type="EMBL" id="MTYJ01000038">
    <property type="protein sequence ID" value="OQV19489.1"/>
    <property type="molecule type" value="Genomic_DNA"/>
</dbReference>
<dbReference type="Proteomes" id="UP000192578">
    <property type="component" value="Unassembled WGS sequence"/>
</dbReference>
<feature type="region of interest" description="Disordered" evidence="1">
    <location>
        <begin position="235"/>
        <end position="270"/>
    </location>
</feature>
<dbReference type="InterPro" id="IPR024858">
    <property type="entry name" value="GOLGA"/>
</dbReference>
<feature type="compositionally biased region" description="Basic residues" evidence="1">
    <location>
        <begin position="18"/>
        <end position="27"/>
    </location>
</feature>
<dbReference type="GO" id="GO:0005794">
    <property type="term" value="C:Golgi apparatus"/>
    <property type="evidence" value="ECO:0007669"/>
    <property type="project" value="InterPro"/>
</dbReference>
<evidence type="ECO:0000256" key="1">
    <source>
        <dbReference type="SAM" id="MobiDB-lite"/>
    </source>
</evidence>
<feature type="compositionally biased region" description="Low complexity" evidence="1">
    <location>
        <begin position="311"/>
        <end position="321"/>
    </location>
</feature>
<organism evidence="2 3">
    <name type="scientific">Hypsibius exemplaris</name>
    <name type="common">Freshwater tardigrade</name>
    <dbReference type="NCBI Taxonomy" id="2072580"/>
    <lineage>
        <taxon>Eukaryota</taxon>
        <taxon>Metazoa</taxon>
        <taxon>Ecdysozoa</taxon>
        <taxon>Tardigrada</taxon>
        <taxon>Eutardigrada</taxon>
        <taxon>Parachela</taxon>
        <taxon>Hypsibioidea</taxon>
        <taxon>Hypsibiidae</taxon>
        <taxon>Hypsibius</taxon>
    </lineage>
</organism>
<comment type="caution">
    <text evidence="2">The sequence shown here is derived from an EMBL/GenBank/DDBJ whole genome shotgun (WGS) entry which is preliminary data.</text>
</comment>
<proteinExistence type="predicted"/>
<dbReference type="PANTHER" id="PTHR10881:SF46">
    <property type="entry name" value="GOLGIN SUBFAMILY A MEMBER 2"/>
    <property type="match status" value="1"/>
</dbReference>
<dbReference type="OrthoDB" id="5978643at2759"/>
<feature type="compositionally biased region" description="Basic and acidic residues" evidence="1">
    <location>
        <begin position="418"/>
        <end position="440"/>
    </location>
</feature>
<feature type="compositionally biased region" description="Basic and acidic residues" evidence="1">
    <location>
        <begin position="252"/>
        <end position="270"/>
    </location>
</feature>
<feature type="region of interest" description="Disordered" evidence="1">
    <location>
        <begin position="311"/>
        <end position="344"/>
    </location>
</feature>
<feature type="region of interest" description="Disordered" evidence="1">
    <location>
        <begin position="1"/>
        <end position="89"/>
    </location>
</feature>
<feature type="compositionally biased region" description="Basic and acidic residues" evidence="1">
    <location>
        <begin position="73"/>
        <end position="89"/>
    </location>
</feature>